<organism evidence="1 2">
    <name type="scientific">Entomophthora muscae</name>
    <dbReference type="NCBI Taxonomy" id="34485"/>
    <lineage>
        <taxon>Eukaryota</taxon>
        <taxon>Fungi</taxon>
        <taxon>Fungi incertae sedis</taxon>
        <taxon>Zoopagomycota</taxon>
        <taxon>Entomophthoromycotina</taxon>
        <taxon>Entomophthoromycetes</taxon>
        <taxon>Entomophthorales</taxon>
        <taxon>Entomophthoraceae</taxon>
        <taxon>Entomophthora</taxon>
    </lineage>
</organism>
<evidence type="ECO:0000313" key="2">
    <source>
        <dbReference type="Proteomes" id="UP001165960"/>
    </source>
</evidence>
<dbReference type="Proteomes" id="UP001165960">
    <property type="component" value="Unassembled WGS sequence"/>
</dbReference>
<keyword evidence="2" id="KW-1185">Reference proteome</keyword>
<reference evidence="1" key="1">
    <citation type="submission" date="2022-04" db="EMBL/GenBank/DDBJ databases">
        <title>Genome of the entomopathogenic fungus Entomophthora muscae.</title>
        <authorList>
            <person name="Elya C."/>
            <person name="Lovett B.R."/>
            <person name="Lee E."/>
            <person name="Macias A.M."/>
            <person name="Hajek A.E."/>
            <person name="De Bivort B.L."/>
            <person name="Kasson M.T."/>
            <person name="De Fine Licht H.H."/>
            <person name="Stajich J.E."/>
        </authorList>
    </citation>
    <scope>NUCLEOTIDE SEQUENCE</scope>
    <source>
        <strain evidence="1">Berkeley</strain>
    </source>
</reference>
<comment type="caution">
    <text evidence="1">The sequence shown here is derived from an EMBL/GenBank/DDBJ whole genome shotgun (WGS) entry which is preliminary data.</text>
</comment>
<name>A0ACC2SWR9_9FUNG</name>
<proteinExistence type="predicted"/>
<sequence length="345" mass="38621">MFISYYKLSIAFDDFGKQGKAAAKNRRKKIKKGMFIGAFLAVSVKGFVYYQKPPDFINDYSYSHILSRLLDSWDGTNSKYQVFLSHQIEGSSTALKAIQGRRHQASVYPAGHTDVHLADVVFFNMGSTLQERHLQAFNDLYLGVLDHNFFFGCQMMADLFVQMVFHVNIGNQSRKNKHLPPWATATYQPIQPMTNEEYNKCYMVAIMKNTPASTPATNTPNPQAQPTQSQTPRSAPPLHLPSCVILPPSVNSLPPLALDQTVFPHCTKKGAKITAKPLNSLGDLAHTVDERFILAYPEDPPVLAAPAWEETLVNLDYLLAWCCPLLKIIRTAQSNDVTSRARNSN</sequence>
<gene>
    <name evidence="1" type="ORF">DSO57_1005777</name>
</gene>
<accession>A0ACC2SWR9</accession>
<protein>
    <submittedName>
        <fullName evidence="1">Uncharacterized protein</fullName>
    </submittedName>
</protein>
<dbReference type="EMBL" id="QTSX02004276">
    <property type="protein sequence ID" value="KAJ9066814.1"/>
    <property type="molecule type" value="Genomic_DNA"/>
</dbReference>
<evidence type="ECO:0000313" key="1">
    <source>
        <dbReference type="EMBL" id="KAJ9066814.1"/>
    </source>
</evidence>